<keyword evidence="5" id="KW-0997">Cell inner membrane</keyword>
<dbReference type="GO" id="GO:0015627">
    <property type="term" value="C:type II protein secretion system complex"/>
    <property type="evidence" value="ECO:0007669"/>
    <property type="project" value="InterPro"/>
</dbReference>
<keyword evidence="3" id="KW-1003">Cell membrane</keyword>
<dbReference type="OrthoDB" id="5871678at2"/>
<keyword evidence="7 11" id="KW-1133">Transmembrane helix</keyword>
<dbReference type="SUPFAM" id="SSF54523">
    <property type="entry name" value="Pili subunits"/>
    <property type="match status" value="1"/>
</dbReference>
<evidence type="ECO:0000256" key="9">
    <source>
        <dbReference type="ARBA" id="ARBA00025772"/>
    </source>
</evidence>
<comment type="similarity">
    <text evidence="9">Belongs to the GSP H family.</text>
</comment>
<evidence type="ECO:0000256" key="1">
    <source>
        <dbReference type="ARBA" id="ARBA00004377"/>
    </source>
</evidence>
<keyword evidence="4" id="KW-0488">Methylation</keyword>
<comment type="caution">
    <text evidence="13">The sequence shown here is derived from an EMBL/GenBank/DDBJ whole genome shotgun (WGS) entry which is preliminary data.</text>
</comment>
<sequence>MVLENQQQLHCRTINYMTLRGFTLLELLIAVAVAVVLVGAAAPSFSSIIEAGKLKRLATEIEWLMVQAKSEAVMRGATVTLTSNNIPPSGGTPSQTWSIKALAADNTLLAQVSADAFNQVDIFRTFTSETVDFDPLTGRPNANGSYEFLVDGRDTVKVTTNIMTGRVYICSEGGAYGYASC</sequence>
<organism evidence="13 14">
    <name type="scientific">Photobacterium sanctipauli</name>
    <dbReference type="NCBI Taxonomy" id="1342794"/>
    <lineage>
        <taxon>Bacteria</taxon>
        <taxon>Pseudomonadati</taxon>
        <taxon>Pseudomonadota</taxon>
        <taxon>Gammaproteobacteria</taxon>
        <taxon>Vibrionales</taxon>
        <taxon>Vibrionaceae</taxon>
        <taxon>Photobacterium</taxon>
    </lineage>
</organism>
<dbReference type="RefSeq" id="WP_036831262.1">
    <property type="nucleotide sequence ID" value="NZ_JGVO01001581.1"/>
</dbReference>
<dbReference type="InterPro" id="IPR012902">
    <property type="entry name" value="N_methyl_site"/>
</dbReference>
<protein>
    <recommendedName>
        <fullName evidence="2">Type II secretion system protein H</fullName>
    </recommendedName>
    <alternativeName>
        <fullName evidence="10">General secretion pathway protein H</fullName>
    </alternativeName>
</protein>
<dbReference type="InterPro" id="IPR022346">
    <property type="entry name" value="T2SS_GspH"/>
</dbReference>
<evidence type="ECO:0000256" key="8">
    <source>
        <dbReference type="ARBA" id="ARBA00023136"/>
    </source>
</evidence>
<evidence type="ECO:0000256" key="6">
    <source>
        <dbReference type="ARBA" id="ARBA00022692"/>
    </source>
</evidence>
<evidence type="ECO:0000256" key="7">
    <source>
        <dbReference type="ARBA" id="ARBA00022989"/>
    </source>
</evidence>
<evidence type="ECO:0000256" key="11">
    <source>
        <dbReference type="SAM" id="Phobius"/>
    </source>
</evidence>
<feature type="transmembrane region" description="Helical" evidence="11">
    <location>
        <begin position="27"/>
        <end position="49"/>
    </location>
</feature>
<dbReference type="InterPro" id="IPR045584">
    <property type="entry name" value="Pilin-like"/>
</dbReference>
<evidence type="ECO:0000259" key="12">
    <source>
        <dbReference type="Pfam" id="PF12019"/>
    </source>
</evidence>
<evidence type="ECO:0000256" key="4">
    <source>
        <dbReference type="ARBA" id="ARBA00022481"/>
    </source>
</evidence>
<evidence type="ECO:0000313" key="13">
    <source>
        <dbReference type="EMBL" id="PSW18895.1"/>
    </source>
</evidence>
<dbReference type="InterPro" id="IPR016824">
    <property type="entry name" value="Tfp-pilus_assembly_FimT"/>
</dbReference>
<dbReference type="PROSITE" id="PS00409">
    <property type="entry name" value="PROKAR_NTER_METHYL"/>
    <property type="match status" value="1"/>
</dbReference>
<evidence type="ECO:0000256" key="3">
    <source>
        <dbReference type="ARBA" id="ARBA00022475"/>
    </source>
</evidence>
<dbReference type="NCBIfam" id="TIGR02532">
    <property type="entry name" value="IV_pilin_GFxxxE"/>
    <property type="match status" value="1"/>
</dbReference>
<dbReference type="GO" id="GO:0015628">
    <property type="term" value="P:protein secretion by the type II secretion system"/>
    <property type="evidence" value="ECO:0007669"/>
    <property type="project" value="InterPro"/>
</dbReference>
<dbReference type="Pfam" id="PF07963">
    <property type="entry name" value="N_methyl"/>
    <property type="match status" value="1"/>
</dbReference>
<dbReference type="PIRSF" id="PIRSF024622">
    <property type="entry name" value="Tfp_FimT"/>
    <property type="match status" value="1"/>
</dbReference>
<evidence type="ECO:0000256" key="10">
    <source>
        <dbReference type="ARBA" id="ARBA00030775"/>
    </source>
</evidence>
<dbReference type="Pfam" id="PF12019">
    <property type="entry name" value="GspH"/>
    <property type="match status" value="1"/>
</dbReference>
<keyword evidence="14" id="KW-1185">Reference proteome</keyword>
<keyword evidence="8 11" id="KW-0472">Membrane</keyword>
<feature type="domain" description="General secretion pathway GspH" evidence="12">
    <location>
        <begin position="58"/>
        <end position="160"/>
    </location>
</feature>
<accession>A0A2T3NRN2</accession>
<evidence type="ECO:0000256" key="5">
    <source>
        <dbReference type="ARBA" id="ARBA00022519"/>
    </source>
</evidence>
<dbReference type="AlphaFoldDB" id="A0A2T3NRN2"/>
<reference evidence="13 14" key="1">
    <citation type="submission" date="2018-01" db="EMBL/GenBank/DDBJ databases">
        <title>Whole genome sequencing of Histamine producing bacteria.</title>
        <authorList>
            <person name="Butler K."/>
        </authorList>
    </citation>
    <scope>NUCLEOTIDE SEQUENCE [LARGE SCALE GENOMIC DNA]</scope>
    <source>
        <strain evidence="13 14">DSM 100436</strain>
    </source>
</reference>
<dbReference type="Gene3D" id="3.30.700.10">
    <property type="entry name" value="Glycoprotein, Type 4 Pilin"/>
    <property type="match status" value="1"/>
</dbReference>
<evidence type="ECO:0000256" key="2">
    <source>
        <dbReference type="ARBA" id="ARBA00021549"/>
    </source>
</evidence>
<comment type="subcellular location">
    <subcellularLocation>
        <location evidence="1">Cell inner membrane</location>
        <topology evidence="1">Single-pass membrane protein</topology>
    </subcellularLocation>
</comment>
<gene>
    <name evidence="13" type="ORF">C9I98_13620</name>
</gene>
<keyword evidence="6 11" id="KW-0812">Transmembrane</keyword>
<dbReference type="Proteomes" id="UP000241771">
    <property type="component" value="Unassembled WGS sequence"/>
</dbReference>
<proteinExistence type="inferred from homology"/>
<name>A0A2T3NRN2_9GAMM</name>
<evidence type="ECO:0000313" key="14">
    <source>
        <dbReference type="Proteomes" id="UP000241771"/>
    </source>
</evidence>
<dbReference type="EMBL" id="PYMA01000008">
    <property type="protein sequence ID" value="PSW18895.1"/>
    <property type="molecule type" value="Genomic_DNA"/>
</dbReference>
<dbReference type="GO" id="GO:0005886">
    <property type="term" value="C:plasma membrane"/>
    <property type="evidence" value="ECO:0007669"/>
    <property type="project" value="UniProtKB-SubCell"/>
</dbReference>